<dbReference type="EMBL" id="CAJNRG010008000">
    <property type="protein sequence ID" value="CAF2100345.1"/>
    <property type="molecule type" value="Genomic_DNA"/>
</dbReference>
<organism evidence="3 4">
    <name type="scientific">Rotaria magnacalcarata</name>
    <dbReference type="NCBI Taxonomy" id="392030"/>
    <lineage>
        <taxon>Eukaryota</taxon>
        <taxon>Metazoa</taxon>
        <taxon>Spiralia</taxon>
        <taxon>Gnathifera</taxon>
        <taxon>Rotifera</taxon>
        <taxon>Eurotatoria</taxon>
        <taxon>Bdelloidea</taxon>
        <taxon>Philodinida</taxon>
        <taxon>Philodinidae</taxon>
        <taxon>Rotaria</taxon>
    </lineage>
</organism>
<dbReference type="GO" id="GO:0015074">
    <property type="term" value="P:DNA integration"/>
    <property type="evidence" value="ECO:0007669"/>
    <property type="project" value="InterPro"/>
</dbReference>
<dbReference type="PANTHER" id="PTHR37984">
    <property type="entry name" value="PROTEIN CBG26694"/>
    <property type="match status" value="1"/>
</dbReference>
<dbReference type="AlphaFoldDB" id="A0A816TP93"/>
<evidence type="ECO:0000259" key="2">
    <source>
        <dbReference type="PROSITE" id="PS50994"/>
    </source>
</evidence>
<accession>A0A816TP93</accession>
<dbReference type="InterPro" id="IPR050951">
    <property type="entry name" value="Retrovirus_Pol_polyprotein"/>
</dbReference>
<dbReference type="SUPFAM" id="SSF53098">
    <property type="entry name" value="Ribonuclease H-like"/>
    <property type="match status" value="1"/>
</dbReference>
<proteinExistence type="predicted"/>
<sequence>MSIPPHTGRMVDALVAILTSPKVFFSPDLRMQRTKNIVVTQVFSSVQNHLTKLMVNNTNDFPVYLSSNTSLGFISMLAHDNKVVNEREMLYKNKDNKRNNFVNQLFSSTIDDLNEKNYQADHDDQYPANENLLNLPLSSLALTIKPNPLELPHDRKHRQETYDRLNQLIFGIRQQKLKVLNNHRFQLILIKCSIIKNKIDYLGYSIDEYGITPLYDNIKAIRELKLPDYPTLKQANEFIGGIAKNKRHKFIWGDEQQQAVQQLKMITTGPELVLEFPDPDLPFTLSTDASQLGLDELDDSEPELQPIATINVITRFRNYYQAATSDEQTKNTSGNSSPKSTTTKIDNTRLRVVTGSNPTSSSTNKLCKILPTHSGFTRGNRYVITLTDYLSKFAFVKAVKINSAQEAADFFLDVCYHCGAPSKLITDQGSHFVAELTRAIIESCNTTHILATPHHPTSNAQTERFNTTFAPALSKLTSDQTLDWDEFLQHVIYAYNTSKHTTTSLTPIQIMFTRENQLIMDPKKMKISLMKPNEYYEKAKQSRVLFFNHVKLNIKHLHQLVKTRHDKNRPDPKYVKGDLVLVRVIIRTSKFQEKFEGPYRITNQIGSATFIVKIENLDNDENTNYTKQVTTADMKHIFSFEVV</sequence>
<protein>
    <recommendedName>
        <fullName evidence="2">Integrase catalytic domain-containing protein</fullName>
    </recommendedName>
</protein>
<feature type="domain" description="Integrase catalytic" evidence="2">
    <location>
        <begin position="354"/>
        <end position="515"/>
    </location>
</feature>
<dbReference type="PANTHER" id="PTHR37984:SF5">
    <property type="entry name" value="PROTEIN NYNRIN-LIKE"/>
    <property type="match status" value="1"/>
</dbReference>
<comment type="caution">
    <text evidence="3">The sequence shown here is derived from an EMBL/GenBank/DDBJ whole genome shotgun (WGS) entry which is preliminary data.</text>
</comment>
<reference evidence="3" key="1">
    <citation type="submission" date="2021-02" db="EMBL/GenBank/DDBJ databases">
        <authorList>
            <person name="Nowell W R."/>
        </authorList>
    </citation>
    <scope>NUCLEOTIDE SEQUENCE</scope>
</reference>
<dbReference type="InterPro" id="IPR036397">
    <property type="entry name" value="RNaseH_sf"/>
</dbReference>
<dbReference type="Gene3D" id="3.30.420.10">
    <property type="entry name" value="Ribonuclease H-like superfamily/Ribonuclease H"/>
    <property type="match status" value="1"/>
</dbReference>
<dbReference type="InterPro" id="IPR043502">
    <property type="entry name" value="DNA/RNA_pol_sf"/>
</dbReference>
<dbReference type="Proteomes" id="UP000663887">
    <property type="component" value="Unassembled WGS sequence"/>
</dbReference>
<evidence type="ECO:0000256" key="1">
    <source>
        <dbReference type="SAM" id="MobiDB-lite"/>
    </source>
</evidence>
<dbReference type="GO" id="GO:0003676">
    <property type="term" value="F:nucleic acid binding"/>
    <property type="evidence" value="ECO:0007669"/>
    <property type="project" value="InterPro"/>
</dbReference>
<dbReference type="PROSITE" id="PS50994">
    <property type="entry name" value="INTEGRASE"/>
    <property type="match status" value="1"/>
</dbReference>
<dbReference type="InterPro" id="IPR012337">
    <property type="entry name" value="RNaseH-like_sf"/>
</dbReference>
<dbReference type="SUPFAM" id="SSF56672">
    <property type="entry name" value="DNA/RNA polymerases"/>
    <property type="match status" value="1"/>
</dbReference>
<evidence type="ECO:0000313" key="3">
    <source>
        <dbReference type="EMBL" id="CAF2100345.1"/>
    </source>
</evidence>
<dbReference type="InterPro" id="IPR001584">
    <property type="entry name" value="Integrase_cat-core"/>
</dbReference>
<feature type="region of interest" description="Disordered" evidence="1">
    <location>
        <begin position="324"/>
        <end position="345"/>
    </location>
</feature>
<evidence type="ECO:0000313" key="4">
    <source>
        <dbReference type="Proteomes" id="UP000663887"/>
    </source>
</evidence>
<name>A0A816TP93_9BILA</name>
<gene>
    <name evidence="3" type="ORF">XDN619_LOCUS18534</name>
</gene>